<evidence type="ECO:0000256" key="10">
    <source>
        <dbReference type="ARBA" id="ARBA00023033"/>
    </source>
</evidence>
<evidence type="ECO:0000313" key="13">
    <source>
        <dbReference type="Proteomes" id="UP001063166"/>
    </source>
</evidence>
<dbReference type="GO" id="GO:0016020">
    <property type="term" value="C:membrane"/>
    <property type="evidence" value="ECO:0007669"/>
    <property type="project" value="UniProtKB-SubCell"/>
</dbReference>
<dbReference type="GO" id="GO:0005506">
    <property type="term" value="F:iron ion binding"/>
    <property type="evidence" value="ECO:0007669"/>
    <property type="project" value="InterPro"/>
</dbReference>
<comment type="subcellular location">
    <subcellularLocation>
        <location evidence="2">Membrane</location>
        <topology evidence="2">Single-pass membrane protein</topology>
    </subcellularLocation>
</comment>
<accession>A0A9P3PN61</accession>
<keyword evidence="4" id="KW-0349">Heme</keyword>
<dbReference type="InterPro" id="IPR001128">
    <property type="entry name" value="Cyt_P450"/>
</dbReference>
<evidence type="ECO:0000256" key="7">
    <source>
        <dbReference type="ARBA" id="ARBA00022989"/>
    </source>
</evidence>
<dbReference type="PANTHER" id="PTHR46300">
    <property type="entry name" value="P450, PUTATIVE (EUROFUNG)-RELATED-RELATED"/>
    <property type="match status" value="1"/>
</dbReference>
<dbReference type="EMBL" id="BRPK01000005">
    <property type="protein sequence ID" value="GLB38524.1"/>
    <property type="molecule type" value="Genomic_DNA"/>
</dbReference>
<evidence type="ECO:0000256" key="2">
    <source>
        <dbReference type="ARBA" id="ARBA00004167"/>
    </source>
</evidence>
<keyword evidence="11" id="KW-0472">Membrane</keyword>
<evidence type="ECO:0000313" key="12">
    <source>
        <dbReference type="EMBL" id="GLB38524.1"/>
    </source>
</evidence>
<dbReference type="AlphaFoldDB" id="A0A9P3PN61"/>
<evidence type="ECO:0000256" key="11">
    <source>
        <dbReference type="ARBA" id="ARBA00023136"/>
    </source>
</evidence>
<dbReference type="GO" id="GO:0020037">
    <property type="term" value="F:heme binding"/>
    <property type="evidence" value="ECO:0007669"/>
    <property type="project" value="InterPro"/>
</dbReference>
<name>A0A9P3PN61_LYOSH</name>
<dbReference type="InterPro" id="IPR050364">
    <property type="entry name" value="Cytochrome_P450_fung"/>
</dbReference>
<gene>
    <name evidence="12" type="ORF">LshimejAT787_0503890</name>
</gene>
<dbReference type="SUPFAM" id="SSF48264">
    <property type="entry name" value="Cytochrome P450"/>
    <property type="match status" value="1"/>
</dbReference>
<evidence type="ECO:0000256" key="5">
    <source>
        <dbReference type="ARBA" id="ARBA00022692"/>
    </source>
</evidence>
<dbReference type="Gene3D" id="1.10.630.10">
    <property type="entry name" value="Cytochrome P450"/>
    <property type="match status" value="1"/>
</dbReference>
<dbReference type="PANTHER" id="PTHR46300:SF2">
    <property type="entry name" value="CYTOCHROME P450 MONOOXYGENASE ALNH-RELATED"/>
    <property type="match status" value="1"/>
</dbReference>
<protein>
    <submittedName>
        <fullName evidence="12">Cytochrome P450 family protein</fullName>
    </submittedName>
</protein>
<comment type="similarity">
    <text evidence="3">Belongs to the cytochrome P450 family.</text>
</comment>
<sequence>MGLAVFAILGFSVAALIFLRDRLSRKPRLALPPGPPADPIIGHIRLIPQVGQDVFFYKLGRIYGDVIHIKVLNQTLIILNSVQAANDLLDKRSNNYSDRPDFPIFDLKVLILFGWR</sequence>
<keyword evidence="5" id="KW-0812">Transmembrane</keyword>
<dbReference type="GO" id="GO:0016705">
    <property type="term" value="F:oxidoreductase activity, acting on paired donors, with incorporation or reduction of molecular oxygen"/>
    <property type="evidence" value="ECO:0007669"/>
    <property type="project" value="InterPro"/>
</dbReference>
<keyword evidence="6" id="KW-0479">Metal-binding</keyword>
<dbReference type="GO" id="GO:0004497">
    <property type="term" value="F:monooxygenase activity"/>
    <property type="evidence" value="ECO:0007669"/>
    <property type="project" value="UniProtKB-KW"/>
</dbReference>
<dbReference type="Proteomes" id="UP001063166">
    <property type="component" value="Unassembled WGS sequence"/>
</dbReference>
<proteinExistence type="inferred from homology"/>
<keyword evidence="8" id="KW-0560">Oxidoreductase</keyword>
<keyword evidence="13" id="KW-1185">Reference proteome</keyword>
<evidence type="ECO:0000256" key="3">
    <source>
        <dbReference type="ARBA" id="ARBA00010617"/>
    </source>
</evidence>
<keyword evidence="9" id="KW-0408">Iron</keyword>
<keyword evidence="7" id="KW-1133">Transmembrane helix</keyword>
<comment type="caution">
    <text evidence="12">The sequence shown here is derived from an EMBL/GenBank/DDBJ whole genome shotgun (WGS) entry which is preliminary data.</text>
</comment>
<evidence type="ECO:0000256" key="9">
    <source>
        <dbReference type="ARBA" id="ARBA00023004"/>
    </source>
</evidence>
<dbReference type="OrthoDB" id="1055148at2759"/>
<evidence type="ECO:0000256" key="8">
    <source>
        <dbReference type="ARBA" id="ARBA00023002"/>
    </source>
</evidence>
<organism evidence="12 13">
    <name type="scientific">Lyophyllum shimeji</name>
    <name type="common">Hon-shimeji</name>
    <name type="synonym">Tricholoma shimeji</name>
    <dbReference type="NCBI Taxonomy" id="47721"/>
    <lineage>
        <taxon>Eukaryota</taxon>
        <taxon>Fungi</taxon>
        <taxon>Dikarya</taxon>
        <taxon>Basidiomycota</taxon>
        <taxon>Agaricomycotina</taxon>
        <taxon>Agaricomycetes</taxon>
        <taxon>Agaricomycetidae</taxon>
        <taxon>Agaricales</taxon>
        <taxon>Tricholomatineae</taxon>
        <taxon>Lyophyllaceae</taxon>
        <taxon>Lyophyllum</taxon>
    </lineage>
</organism>
<keyword evidence="10" id="KW-0503">Monooxygenase</keyword>
<evidence type="ECO:0000256" key="4">
    <source>
        <dbReference type="ARBA" id="ARBA00022617"/>
    </source>
</evidence>
<dbReference type="Pfam" id="PF00067">
    <property type="entry name" value="p450"/>
    <property type="match status" value="1"/>
</dbReference>
<evidence type="ECO:0000256" key="1">
    <source>
        <dbReference type="ARBA" id="ARBA00001971"/>
    </source>
</evidence>
<dbReference type="InterPro" id="IPR036396">
    <property type="entry name" value="Cyt_P450_sf"/>
</dbReference>
<evidence type="ECO:0000256" key="6">
    <source>
        <dbReference type="ARBA" id="ARBA00022723"/>
    </source>
</evidence>
<comment type="cofactor">
    <cofactor evidence="1">
        <name>heme</name>
        <dbReference type="ChEBI" id="CHEBI:30413"/>
    </cofactor>
</comment>
<reference evidence="12" key="1">
    <citation type="submission" date="2022-07" db="EMBL/GenBank/DDBJ databases">
        <title>The genome of Lyophyllum shimeji provides insight into the initial evolution of ectomycorrhizal fungal genome.</title>
        <authorList>
            <person name="Kobayashi Y."/>
            <person name="Shibata T."/>
            <person name="Hirakawa H."/>
            <person name="Shigenobu S."/>
            <person name="Nishiyama T."/>
            <person name="Yamada A."/>
            <person name="Hasebe M."/>
            <person name="Kawaguchi M."/>
        </authorList>
    </citation>
    <scope>NUCLEOTIDE SEQUENCE</scope>
    <source>
        <strain evidence="12">AT787</strain>
    </source>
</reference>